<name>A0A6J5TCW9_9CAUD</name>
<evidence type="ECO:0000313" key="1">
    <source>
        <dbReference type="EMBL" id="CAB5219725.1"/>
    </source>
</evidence>
<proteinExistence type="predicted"/>
<reference evidence="1" key="1">
    <citation type="submission" date="2020-05" db="EMBL/GenBank/DDBJ databases">
        <authorList>
            <person name="Chiriac C."/>
            <person name="Salcher M."/>
            <person name="Ghai R."/>
            <person name="Kavagutti S V."/>
        </authorList>
    </citation>
    <scope>NUCLEOTIDE SEQUENCE</scope>
</reference>
<accession>A0A6J5TCW9</accession>
<organism evidence="1">
    <name type="scientific">uncultured Caudovirales phage</name>
    <dbReference type="NCBI Taxonomy" id="2100421"/>
    <lineage>
        <taxon>Viruses</taxon>
        <taxon>Duplodnaviria</taxon>
        <taxon>Heunggongvirae</taxon>
        <taxon>Uroviricota</taxon>
        <taxon>Caudoviricetes</taxon>
        <taxon>Peduoviridae</taxon>
        <taxon>Maltschvirus</taxon>
        <taxon>Maltschvirus maltsch</taxon>
    </lineage>
</organism>
<sequence>MHTLQWVIVEAEDVDTAAENAESLLNQEMGDGEGTNSWYDWFVVGGGRWNDEQDPYHNSSNMIIAFEDNPNAFNAKIQELIANRIDNYNEYLAEAKQQDIMAKLENYGGVMTYDPSFYPIARLIAYQQGKWDYDSKVYDLVHWSTNITHILSKIDNGLGENLYLVPIDFHF</sequence>
<protein>
    <submittedName>
        <fullName evidence="1">Uncharacterized protein</fullName>
    </submittedName>
</protein>
<gene>
    <name evidence="1" type="ORF">UFOVP222_120</name>
</gene>
<dbReference type="EMBL" id="LR798269">
    <property type="protein sequence ID" value="CAB5219725.1"/>
    <property type="molecule type" value="Genomic_DNA"/>
</dbReference>